<dbReference type="PROSITE" id="PS50928">
    <property type="entry name" value="ABC_TM1"/>
    <property type="match status" value="1"/>
</dbReference>
<dbReference type="CDD" id="cd06261">
    <property type="entry name" value="TM_PBP2"/>
    <property type="match status" value="1"/>
</dbReference>
<evidence type="ECO:0000256" key="3">
    <source>
        <dbReference type="ARBA" id="ARBA00022448"/>
    </source>
</evidence>
<protein>
    <submittedName>
        <fullName evidence="10">ABC transporter permease</fullName>
    </submittedName>
</protein>
<feature type="transmembrane region" description="Helical" evidence="8">
    <location>
        <begin position="72"/>
        <end position="94"/>
    </location>
</feature>
<feature type="transmembrane region" description="Helical" evidence="8">
    <location>
        <begin position="227"/>
        <end position="259"/>
    </location>
</feature>
<proteinExistence type="inferred from homology"/>
<dbReference type="InterPro" id="IPR035906">
    <property type="entry name" value="MetI-like_sf"/>
</dbReference>
<evidence type="ECO:0000259" key="9">
    <source>
        <dbReference type="PROSITE" id="PS50928"/>
    </source>
</evidence>
<evidence type="ECO:0000256" key="5">
    <source>
        <dbReference type="ARBA" id="ARBA00022692"/>
    </source>
</evidence>
<dbReference type="SUPFAM" id="SSF161098">
    <property type="entry name" value="MetI-like"/>
    <property type="match status" value="1"/>
</dbReference>
<evidence type="ECO:0000256" key="7">
    <source>
        <dbReference type="ARBA" id="ARBA00023136"/>
    </source>
</evidence>
<dbReference type="Proteomes" id="UP001595377">
    <property type="component" value="Unassembled WGS sequence"/>
</dbReference>
<dbReference type="InterPro" id="IPR051789">
    <property type="entry name" value="Bact_Polyamine_Transport"/>
</dbReference>
<comment type="caution">
    <text evidence="10">The sequence shown here is derived from an EMBL/GenBank/DDBJ whole genome shotgun (WGS) entry which is preliminary data.</text>
</comment>
<feature type="transmembrane region" description="Helical" evidence="8">
    <location>
        <begin position="139"/>
        <end position="164"/>
    </location>
</feature>
<evidence type="ECO:0000256" key="4">
    <source>
        <dbReference type="ARBA" id="ARBA00022475"/>
    </source>
</evidence>
<feature type="domain" description="ABC transmembrane type-1" evidence="9">
    <location>
        <begin position="68"/>
        <end position="259"/>
    </location>
</feature>
<dbReference type="Pfam" id="PF00528">
    <property type="entry name" value="BPD_transp_1"/>
    <property type="match status" value="1"/>
</dbReference>
<organism evidence="10 11">
    <name type="scientific">Shinella pollutisoli</name>
    <dbReference type="NCBI Taxonomy" id="2250594"/>
    <lineage>
        <taxon>Bacteria</taxon>
        <taxon>Pseudomonadati</taxon>
        <taxon>Pseudomonadota</taxon>
        <taxon>Alphaproteobacteria</taxon>
        <taxon>Hyphomicrobiales</taxon>
        <taxon>Rhizobiaceae</taxon>
        <taxon>Shinella</taxon>
    </lineage>
</organism>
<accession>A0ABV7DEA0</accession>
<keyword evidence="11" id="KW-1185">Reference proteome</keyword>
<keyword evidence="5 8" id="KW-0812">Transmembrane</keyword>
<sequence>MRNPLTNRLLDIGLSGWMIALLVFLYIPIVTLAFFSFADSRVLTFPVQGFTLNWYRELFERPDFLPALRTSALVAVATMLVSTVLGTCGAILWMRYRFRFKQALQALTFLPVLFPQLLLGVMLLLWFSVLGTVFDFRLGIPTLIIGHVIYVTPFVMIIVAVQLYGFDDTVEDAARDAGASDWRVLVEITLPMIWPGISAAMIMAFLLSWGNFYLSYSLNGSMRTLPIFIYSGITVGSSPIYPALATLNFIPAMGLVVLADFLRRRALRRDTGAAKEES</sequence>
<evidence type="ECO:0000313" key="10">
    <source>
        <dbReference type="EMBL" id="MFC3073271.1"/>
    </source>
</evidence>
<evidence type="ECO:0000256" key="2">
    <source>
        <dbReference type="ARBA" id="ARBA00007069"/>
    </source>
</evidence>
<feature type="transmembrane region" description="Helical" evidence="8">
    <location>
        <begin position="106"/>
        <end position="127"/>
    </location>
</feature>
<feature type="transmembrane region" description="Helical" evidence="8">
    <location>
        <begin position="184"/>
        <end position="207"/>
    </location>
</feature>
<comment type="similarity">
    <text evidence="2">Belongs to the binding-protein-dependent transport system permease family. CysTW subfamily.</text>
</comment>
<evidence type="ECO:0000256" key="8">
    <source>
        <dbReference type="RuleBase" id="RU363032"/>
    </source>
</evidence>
<dbReference type="RefSeq" id="WP_257311326.1">
    <property type="nucleotide sequence ID" value="NZ_JANFDG010000001.1"/>
</dbReference>
<keyword evidence="7 8" id="KW-0472">Membrane</keyword>
<reference evidence="11" key="1">
    <citation type="journal article" date="2019" name="Int. J. Syst. Evol. Microbiol.">
        <title>The Global Catalogue of Microorganisms (GCM) 10K type strain sequencing project: providing services to taxonomists for standard genome sequencing and annotation.</title>
        <authorList>
            <consortium name="The Broad Institute Genomics Platform"/>
            <consortium name="The Broad Institute Genome Sequencing Center for Infectious Disease"/>
            <person name="Wu L."/>
            <person name="Ma J."/>
        </authorList>
    </citation>
    <scope>NUCLEOTIDE SEQUENCE [LARGE SCALE GENOMIC DNA]</scope>
    <source>
        <strain evidence="11">KCTC 52677</strain>
    </source>
</reference>
<dbReference type="Gene3D" id="1.10.3720.10">
    <property type="entry name" value="MetI-like"/>
    <property type="match status" value="1"/>
</dbReference>
<dbReference type="EMBL" id="JBHRSP010000015">
    <property type="protein sequence ID" value="MFC3073271.1"/>
    <property type="molecule type" value="Genomic_DNA"/>
</dbReference>
<comment type="subcellular location">
    <subcellularLocation>
        <location evidence="1 8">Cell membrane</location>
        <topology evidence="1 8">Multi-pass membrane protein</topology>
    </subcellularLocation>
</comment>
<keyword evidence="6 8" id="KW-1133">Transmembrane helix</keyword>
<gene>
    <name evidence="10" type="ORF">ACFOHH_09175</name>
</gene>
<evidence type="ECO:0000256" key="6">
    <source>
        <dbReference type="ARBA" id="ARBA00022989"/>
    </source>
</evidence>
<name>A0ABV7DEA0_9HYPH</name>
<dbReference type="PANTHER" id="PTHR43848:SF2">
    <property type="entry name" value="PUTRESCINE TRANSPORT SYSTEM PERMEASE PROTEIN POTI"/>
    <property type="match status" value="1"/>
</dbReference>
<keyword evidence="3 8" id="KW-0813">Transport</keyword>
<evidence type="ECO:0000313" key="11">
    <source>
        <dbReference type="Proteomes" id="UP001595377"/>
    </source>
</evidence>
<dbReference type="PANTHER" id="PTHR43848">
    <property type="entry name" value="PUTRESCINE TRANSPORT SYSTEM PERMEASE PROTEIN POTI"/>
    <property type="match status" value="1"/>
</dbReference>
<evidence type="ECO:0000256" key="1">
    <source>
        <dbReference type="ARBA" id="ARBA00004651"/>
    </source>
</evidence>
<keyword evidence="4" id="KW-1003">Cell membrane</keyword>
<feature type="transmembrane region" description="Helical" evidence="8">
    <location>
        <begin position="12"/>
        <end position="37"/>
    </location>
</feature>
<dbReference type="InterPro" id="IPR000515">
    <property type="entry name" value="MetI-like"/>
</dbReference>